<feature type="compositionally biased region" description="Polar residues" evidence="1">
    <location>
        <begin position="881"/>
        <end position="914"/>
    </location>
</feature>
<evidence type="ECO:0000313" key="3">
    <source>
        <dbReference type="Proteomes" id="UP000472265"/>
    </source>
</evidence>
<dbReference type="Pfam" id="PF15449">
    <property type="entry name" value="Retinal"/>
    <property type="match status" value="2"/>
</dbReference>
<dbReference type="PANTHER" id="PTHR22017:SF3">
    <property type="entry name" value="PHOTORECEPTOR CILIUM ACTIN REGULATOR 2"/>
    <property type="match status" value="1"/>
</dbReference>
<evidence type="ECO:0000313" key="2">
    <source>
        <dbReference type="Ensembl" id="ENSSAUP00010008975.1"/>
    </source>
</evidence>
<dbReference type="GeneID" id="115573617"/>
<protein>
    <submittedName>
        <fullName evidence="2">Photoreceptor cilium actin regulator 2</fullName>
    </submittedName>
</protein>
<gene>
    <name evidence="2" type="primary">LOC115573617</name>
</gene>
<reference evidence="2" key="1">
    <citation type="submission" date="2021-04" db="EMBL/GenBank/DDBJ databases">
        <authorList>
            <consortium name="Wellcome Sanger Institute Data Sharing"/>
        </authorList>
    </citation>
    <scope>NUCLEOTIDE SEQUENCE [LARGE SCALE GENOMIC DNA]</scope>
</reference>
<organism evidence="2 3">
    <name type="scientific">Sparus aurata</name>
    <name type="common">Gilthead sea bream</name>
    <dbReference type="NCBI Taxonomy" id="8175"/>
    <lineage>
        <taxon>Eukaryota</taxon>
        <taxon>Metazoa</taxon>
        <taxon>Chordata</taxon>
        <taxon>Craniata</taxon>
        <taxon>Vertebrata</taxon>
        <taxon>Euteleostomi</taxon>
        <taxon>Actinopterygii</taxon>
        <taxon>Neopterygii</taxon>
        <taxon>Teleostei</taxon>
        <taxon>Neoteleostei</taxon>
        <taxon>Acanthomorphata</taxon>
        <taxon>Eupercaria</taxon>
        <taxon>Spariformes</taxon>
        <taxon>Sparidae</taxon>
        <taxon>Sparus</taxon>
    </lineage>
</organism>
<dbReference type="OMA" id="WPDSRDD"/>
<dbReference type="Ensembl" id="ENSSAUT00010009587.1">
    <property type="protein sequence ID" value="ENSSAUP00010008975.1"/>
    <property type="gene ID" value="ENSSAUG00010004455.1"/>
</dbReference>
<reference evidence="2" key="3">
    <citation type="submission" date="2025-09" db="UniProtKB">
        <authorList>
            <consortium name="Ensembl"/>
        </authorList>
    </citation>
    <scope>IDENTIFICATION</scope>
</reference>
<dbReference type="PANTHER" id="PTHR22017">
    <property type="entry name" value="PHOTORECEPTOR CILIUM ACTIN REGULATOR"/>
    <property type="match status" value="1"/>
</dbReference>
<dbReference type="InterPro" id="IPR029352">
    <property type="entry name" value="PCARE"/>
</dbReference>
<proteinExistence type="predicted"/>
<dbReference type="CTD" id="100538059"/>
<feature type="compositionally biased region" description="Acidic residues" evidence="1">
    <location>
        <begin position="378"/>
        <end position="400"/>
    </location>
</feature>
<evidence type="ECO:0000256" key="1">
    <source>
        <dbReference type="SAM" id="MobiDB-lite"/>
    </source>
</evidence>
<feature type="region of interest" description="Disordered" evidence="1">
    <location>
        <begin position="853"/>
        <end position="935"/>
    </location>
</feature>
<dbReference type="Proteomes" id="UP000472265">
    <property type="component" value="Chromosome 22"/>
</dbReference>
<feature type="compositionally biased region" description="Basic and acidic residues" evidence="1">
    <location>
        <begin position="32"/>
        <end position="52"/>
    </location>
</feature>
<feature type="compositionally biased region" description="Basic and acidic residues" evidence="1">
    <location>
        <begin position="869"/>
        <end position="880"/>
    </location>
</feature>
<dbReference type="AlphaFoldDB" id="A0A671U4K3"/>
<sequence>MGCSPSKGKLFSKPEGPGPQKAALAVVPQAGDDSRPVKEEHPFLKTDEKENEPPLPTEENPMKETVVSLVASDTTDAQHSGEIKETEVNVMPQEIFNNVTQTVNIKKMEKRKKHRGKRGSSERQMSSILQVKVDFPPNMVRAHQAAYAFLNPNISKYETLLGLLDQAAQTQVSLQPMMSALVLRFEEINQALGEMAEEGELMLKEHGDFMALPSGMMGPAVMQAKPSTAAASLPDLPPDLLQQLLQNSTEKMRLVGGSVQALGDTTLEEAVEYFSSLSKLLAEKLQTKQAVERRLTQVLARVEGAAIRKSNPEDSALHSEDSGIGGENGGEIESLTGSERHCHHRGSAGSGSCGSGINIHCAFDALPSNSSNLIGHNEDDEEEDEEEEDDEEEYKDDEGEGDRPERKRSNSSPPDPSQTFFYMRANYMQAQQPIVKRPLTAAIKPEHSSSTRCVNIMMELQKSQGDLDQHMKKMREIRAYKQLAGPHYNLYRAGLRRHSLSGSAGAQKGPFKANQSPCSLPILAPQPPKHNSVRKLINTFSQGVDGRPGQILANIPPHIRRPRKSGILLFSDTVNGNEGGLVINGNNNNNSWPDSRDDLDIDNLPPPPPEVLMDNSFQSTDGITGNQGRSQEGSVRTLPVIIQNTGVFQRLKASVQNVEVLPNRANVKPSPISILPALPVRQDAFMGGQDSEQQPENDLDPDVEKASCLYQQARKIIHLRNAAESPDKRNIAEIHSRGLSSPQGRMGQRCESNEFCEGEMSSCSLPVTAPPVSRVRLPPSCPSVCHRFPSPPVFRPMTTSMPSSSPGSPRTVTRATDNIEEIVPSVSFRDARSVFCLKESPNPLNCISSGSSVLPRPWGEASRGRQPLRRMDSSTRRTQSEQRPSFTSHVEFSKDGNSVSNQAKGSELITTNRPGSPLMTGDDAQLDPSATVTTA</sequence>
<name>A0A671U4K3_SPAAU</name>
<feature type="region of interest" description="Disordered" evidence="1">
    <location>
        <begin position="310"/>
        <end position="334"/>
    </location>
</feature>
<feature type="compositionally biased region" description="Basic and acidic residues" evidence="1">
    <location>
        <begin position="310"/>
        <end position="321"/>
    </location>
</feature>
<dbReference type="InParanoid" id="A0A671U4K3"/>
<feature type="region of interest" description="Disordered" evidence="1">
    <location>
        <begin position="1"/>
        <end position="61"/>
    </location>
</feature>
<reference evidence="2" key="2">
    <citation type="submission" date="2025-08" db="UniProtKB">
        <authorList>
            <consortium name="Ensembl"/>
        </authorList>
    </citation>
    <scope>IDENTIFICATION</scope>
</reference>
<feature type="region of interest" description="Disordered" evidence="1">
    <location>
        <begin position="369"/>
        <end position="419"/>
    </location>
</feature>
<keyword evidence="3" id="KW-1185">Reference proteome</keyword>
<dbReference type="GeneTree" id="ENSGT00390000002768"/>
<accession>A0A671U4K3</accession>
<dbReference type="OrthoDB" id="8954214at2759"/>
<dbReference type="RefSeq" id="XP_030260332.1">
    <property type="nucleotide sequence ID" value="XM_030404472.1"/>
</dbReference>